<dbReference type="Proteomes" id="UP000322025">
    <property type="component" value="Unassembled WGS sequence"/>
</dbReference>
<gene>
    <name evidence="2" type="ORF">FNY66_01845</name>
</gene>
<proteinExistence type="predicted"/>
<organism evidence="2 3">
    <name type="scientific">Mediterraneibacter catenae</name>
    <dbReference type="NCBI Taxonomy" id="2594882"/>
    <lineage>
        <taxon>Bacteria</taxon>
        <taxon>Bacillati</taxon>
        <taxon>Bacillota</taxon>
        <taxon>Clostridia</taxon>
        <taxon>Lachnospirales</taxon>
        <taxon>Lachnospiraceae</taxon>
        <taxon>Mediterraneibacter</taxon>
    </lineage>
</organism>
<evidence type="ECO:0000313" key="3">
    <source>
        <dbReference type="Proteomes" id="UP000322025"/>
    </source>
</evidence>
<protein>
    <submittedName>
        <fullName evidence="2">HEPN domain-containing protein</fullName>
    </submittedName>
</protein>
<dbReference type="SUPFAM" id="SSF81593">
    <property type="entry name" value="Nucleotidyltransferase substrate binding subunit/domain"/>
    <property type="match status" value="1"/>
</dbReference>
<keyword evidence="3" id="KW-1185">Reference proteome</keyword>
<name>A0A5M9HZN7_9FIRM</name>
<evidence type="ECO:0000313" key="2">
    <source>
        <dbReference type="EMBL" id="KAA8502404.1"/>
    </source>
</evidence>
<dbReference type="Gene3D" id="1.20.120.330">
    <property type="entry name" value="Nucleotidyltransferases domain 2"/>
    <property type="match status" value="1"/>
</dbReference>
<comment type="caution">
    <text evidence="2">The sequence shown here is derived from an EMBL/GenBank/DDBJ whole genome shotgun (WGS) entry which is preliminary data.</text>
</comment>
<accession>A0A5M9HZN7</accession>
<feature type="domain" description="HEPN" evidence="1">
    <location>
        <begin position="66"/>
        <end position="127"/>
    </location>
</feature>
<dbReference type="Pfam" id="PF05168">
    <property type="entry name" value="HEPN"/>
    <property type="match status" value="1"/>
</dbReference>
<sequence>MAGRMNTYAEFAENDYKFFRQSYDSGNKGSALAALGQSICERYLKHIISECAHPENESEAVSKESVLRTHSLRRLMRYISGDMGIDIPDETESALDRIDGFYFTTRYPGDDSFIPTERDIDRADKAVHLCRDFVFQTMSEIEQK</sequence>
<dbReference type="InterPro" id="IPR007842">
    <property type="entry name" value="HEPN_dom"/>
</dbReference>
<dbReference type="OrthoDB" id="1858205at2"/>
<dbReference type="AlphaFoldDB" id="A0A5M9HZN7"/>
<dbReference type="EMBL" id="VMSO01000002">
    <property type="protein sequence ID" value="KAA8502404.1"/>
    <property type="molecule type" value="Genomic_DNA"/>
</dbReference>
<dbReference type="RefSeq" id="WP_087151652.1">
    <property type="nucleotide sequence ID" value="NZ_VMSO01000002.1"/>
</dbReference>
<evidence type="ECO:0000259" key="1">
    <source>
        <dbReference type="Pfam" id="PF05168"/>
    </source>
</evidence>
<reference evidence="2" key="1">
    <citation type="submission" date="2019-07" db="EMBL/GenBank/DDBJ databases">
        <authorList>
            <person name="Wongkuna S."/>
            <person name="Scaria J."/>
        </authorList>
    </citation>
    <scope>NUCLEOTIDE SEQUENCE [LARGE SCALE GENOMIC DNA]</scope>
    <source>
        <strain evidence="2">SW178</strain>
    </source>
</reference>